<name>A0ABS2WCJ3_9GAMM</name>
<organism evidence="2 3">
    <name type="scientific">Amphritea pacifica</name>
    <dbReference type="NCBI Taxonomy" id="2811233"/>
    <lineage>
        <taxon>Bacteria</taxon>
        <taxon>Pseudomonadati</taxon>
        <taxon>Pseudomonadota</taxon>
        <taxon>Gammaproteobacteria</taxon>
        <taxon>Oceanospirillales</taxon>
        <taxon>Oceanospirillaceae</taxon>
        <taxon>Amphritea</taxon>
    </lineage>
</organism>
<proteinExistence type="predicted"/>
<feature type="domain" description="N-acetyltransferase" evidence="1">
    <location>
        <begin position="15"/>
        <end position="173"/>
    </location>
</feature>
<dbReference type="EMBL" id="JAFFZP010000040">
    <property type="protein sequence ID" value="MBN0989433.1"/>
    <property type="molecule type" value="Genomic_DNA"/>
</dbReference>
<reference evidence="2 3" key="1">
    <citation type="submission" date="2021-02" db="EMBL/GenBank/DDBJ databases">
        <title>A novel species of genus Amphritea isolated from a fishpond in China.</title>
        <authorList>
            <person name="Lu H."/>
        </authorList>
    </citation>
    <scope>NUCLEOTIDE SEQUENCE [LARGE SCALE GENOMIC DNA]</scope>
    <source>
        <strain evidence="2 3">RP18W</strain>
    </source>
</reference>
<keyword evidence="3" id="KW-1185">Reference proteome</keyword>
<protein>
    <submittedName>
        <fullName evidence="2">GNAT family N-acetyltransferase</fullName>
    </submittedName>
</protein>
<dbReference type="SUPFAM" id="SSF55729">
    <property type="entry name" value="Acyl-CoA N-acyltransferases (Nat)"/>
    <property type="match status" value="1"/>
</dbReference>
<comment type="caution">
    <text evidence="2">The sequence shown here is derived from an EMBL/GenBank/DDBJ whole genome shotgun (WGS) entry which is preliminary data.</text>
</comment>
<dbReference type="Pfam" id="PF13302">
    <property type="entry name" value="Acetyltransf_3"/>
    <property type="match status" value="1"/>
</dbReference>
<evidence type="ECO:0000313" key="3">
    <source>
        <dbReference type="Proteomes" id="UP000760472"/>
    </source>
</evidence>
<evidence type="ECO:0000259" key="1">
    <source>
        <dbReference type="PROSITE" id="PS51186"/>
    </source>
</evidence>
<dbReference type="Gene3D" id="3.40.630.30">
    <property type="match status" value="1"/>
</dbReference>
<dbReference type="InterPro" id="IPR051531">
    <property type="entry name" value="N-acetyltransferase"/>
</dbReference>
<dbReference type="PANTHER" id="PTHR43792">
    <property type="entry name" value="GNAT FAMILY, PUTATIVE (AFU_ORTHOLOGUE AFUA_3G00765)-RELATED-RELATED"/>
    <property type="match status" value="1"/>
</dbReference>
<dbReference type="InterPro" id="IPR016181">
    <property type="entry name" value="Acyl_CoA_acyltransferase"/>
</dbReference>
<dbReference type="PANTHER" id="PTHR43792:SF1">
    <property type="entry name" value="N-ACETYLTRANSFERASE DOMAIN-CONTAINING PROTEIN"/>
    <property type="match status" value="1"/>
</dbReference>
<dbReference type="InterPro" id="IPR000182">
    <property type="entry name" value="GNAT_dom"/>
</dbReference>
<sequence length="190" mass="21906">MHREIPVQLFETDRLIVRPLSHQDVQALTEILSDPEVMKFSVRGVCDEEATRKFIDWCLECYASHGIGPWALCEKTSGDFIGFCGVGPEWVGDKEEINLGYRLARSFWHQGFATEAVKGVLQYAFEQIQCESVVVIIEPEHAASVRVTEKAGFVNYRLQDFHNRPVRLYRMMREDWVLHARRELVPPVLA</sequence>
<gene>
    <name evidence="2" type="ORF">JW498_18870</name>
</gene>
<dbReference type="Proteomes" id="UP000760472">
    <property type="component" value="Unassembled WGS sequence"/>
</dbReference>
<dbReference type="PROSITE" id="PS51186">
    <property type="entry name" value="GNAT"/>
    <property type="match status" value="1"/>
</dbReference>
<evidence type="ECO:0000313" key="2">
    <source>
        <dbReference type="EMBL" id="MBN0989433.1"/>
    </source>
</evidence>
<accession>A0ABS2WCJ3</accession>